<keyword evidence="5 8" id="KW-0479">Metal-binding</keyword>
<dbReference type="Proteomes" id="UP000663829">
    <property type="component" value="Unassembled WGS sequence"/>
</dbReference>
<dbReference type="GO" id="GO:0035613">
    <property type="term" value="F:RNA stem-loop binding"/>
    <property type="evidence" value="ECO:0007669"/>
    <property type="project" value="TreeGrafter"/>
</dbReference>
<dbReference type="AlphaFoldDB" id="A0A813NUX5"/>
<feature type="compositionally biased region" description="Polar residues" evidence="9">
    <location>
        <begin position="476"/>
        <end position="504"/>
    </location>
</feature>
<dbReference type="GO" id="GO:0006511">
    <property type="term" value="P:ubiquitin-dependent protein catabolic process"/>
    <property type="evidence" value="ECO:0007669"/>
    <property type="project" value="TreeGrafter"/>
</dbReference>
<evidence type="ECO:0000256" key="8">
    <source>
        <dbReference type="PROSITE-ProRule" id="PRU00723"/>
    </source>
</evidence>
<name>A0A813NUX5_9BILA</name>
<dbReference type="OrthoDB" id="10067217at2759"/>
<dbReference type="EMBL" id="CAJNOQ010000040">
    <property type="protein sequence ID" value="CAF0745388.1"/>
    <property type="molecule type" value="Genomic_DNA"/>
</dbReference>
<evidence type="ECO:0000256" key="5">
    <source>
        <dbReference type="ARBA" id="ARBA00022723"/>
    </source>
</evidence>
<keyword evidence="7 8" id="KW-0862">Zinc</keyword>
<evidence type="ECO:0000256" key="7">
    <source>
        <dbReference type="ARBA" id="ARBA00022833"/>
    </source>
</evidence>
<dbReference type="SMART" id="SM00356">
    <property type="entry name" value="ZnF_C3H1"/>
    <property type="match status" value="1"/>
</dbReference>
<dbReference type="GO" id="GO:0000288">
    <property type="term" value="P:nuclear-transcribed mRNA catabolic process, deadenylation-dependent decay"/>
    <property type="evidence" value="ECO:0007669"/>
    <property type="project" value="TreeGrafter"/>
</dbReference>
<evidence type="ECO:0000256" key="2">
    <source>
        <dbReference type="ARBA" id="ARBA00004201"/>
    </source>
</evidence>
<evidence type="ECO:0000259" key="10">
    <source>
        <dbReference type="PROSITE" id="PS50089"/>
    </source>
</evidence>
<keyword evidence="14" id="KW-1185">Reference proteome</keyword>
<comment type="subcellular location">
    <subcellularLocation>
        <location evidence="2">Cytoplasm</location>
        <location evidence="2">P-body</location>
    </subcellularLocation>
</comment>
<dbReference type="GO" id="GO:0010494">
    <property type="term" value="C:cytoplasmic stress granule"/>
    <property type="evidence" value="ECO:0007669"/>
    <property type="project" value="TreeGrafter"/>
</dbReference>
<evidence type="ECO:0000313" key="13">
    <source>
        <dbReference type="EMBL" id="CAF3524109.1"/>
    </source>
</evidence>
<dbReference type="GO" id="GO:0000209">
    <property type="term" value="P:protein polyubiquitination"/>
    <property type="evidence" value="ECO:0007669"/>
    <property type="project" value="TreeGrafter"/>
</dbReference>
<dbReference type="Gene3D" id="4.10.1000.10">
    <property type="entry name" value="Zinc finger, CCCH-type"/>
    <property type="match status" value="1"/>
</dbReference>
<dbReference type="PANTHER" id="PTHR13139">
    <property type="entry name" value="RING FINGER AND CCCH-TYPE ZINC FINGER DOMAIN-CONTAINING PROTEIN"/>
    <property type="match status" value="1"/>
</dbReference>
<dbReference type="EC" id="2.3.2.27" evidence="3"/>
<dbReference type="InterPro" id="IPR000571">
    <property type="entry name" value="Znf_CCCH"/>
</dbReference>
<feature type="compositionally biased region" description="Pro residues" evidence="9">
    <location>
        <begin position="521"/>
        <end position="532"/>
    </location>
</feature>
<dbReference type="GO" id="GO:0061630">
    <property type="term" value="F:ubiquitin protein ligase activity"/>
    <property type="evidence" value="ECO:0007669"/>
    <property type="project" value="UniProtKB-EC"/>
</dbReference>
<dbReference type="GO" id="GO:0008270">
    <property type="term" value="F:zinc ion binding"/>
    <property type="evidence" value="ECO:0007669"/>
    <property type="project" value="UniProtKB-KW"/>
</dbReference>
<evidence type="ECO:0000313" key="12">
    <source>
        <dbReference type="EMBL" id="CAF0745388.1"/>
    </source>
</evidence>
<proteinExistence type="predicted"/>
<evidence type="ECO:0000313" key="14">
    <source>
        <dbReference type="Proteomes" id="UP000663829"/>
    </source>
</evidence>
<feature type="compositionally biased region" description="Basic residues" evidence="9">
    <location>
        <begin position="509"/>
        <end position="519"/>
    </location>
</feature>
<evidence type="ECO:0000256" key="9">
    <source>
        <dbReference type="SAM" id="MobiDB-lite"/>
    </source>
</evidence>
<dbReference type="PANTHER" id="PTHR13139:SF54">
    <property type="entry name" value="RING-TYPE E3 UBIQUITIN TRANSFERASE"/>
    <property type="match status" value="1"/>
</dbReference>
<dbReference type="InterPro" id="IPR036855">
    <property type="entry name" value="Znf_CCCH_sf"/>
</dbReference>
<dbReference type="PROSITE" id="PS50103">
    <property type="entry name" value="ZF_C3H1"/>
    <property type="match status" value="1"/>
</dbReference>
<comment type="catalytic activity">
    <reaction evidence="1">
        <text>S-ubiquitinyl-[E2 ubiquitin-conjugating enzyme]-L-cysteine + [acceptor protein]-L-lysine = [E2 ubiquitin-conjugating enzyme]-L-cysteine + N(6)-ubiquitinyl-[acceptor protein]-L-lysine.</text>
        <dbReference type="EC" id="2.3.2.27"/>
    </reaction>
</comment>
<dbReference type="InterPro" id="IPR001841">
    <property type="entry name" value="Znf_RING"/>
</dbReference>
<dbReference type="GO" id="GO:0003725">
    <property type="term" value="F:double-stranded RNA binding"/>
    <property type="evidence" value="ECO:0007669"/>
    <property type="project" value="TreeGrafter"/>
</dbReference>
<gene>
    <name evidence="12" type="ORF">GPM918_LOCUS508</name>
    <name evidence="13" type="ORF">SRO942_LOCUS509</name>
</gene>
<feature type="domain" description="RING-type" evidence="10">
    <location>
        <begin position="27"/>
        <end position="64"/>
    </location>
</feature>
<dbReference type="SUPFAM" id="SSF90229">
    <property type="entry name" value="CCCH zinc finger"/>
    <property type="match status" value="1"/>
</dbReference>
<keyword evidence="6 8" id="KW-0863">Zinc-finger</keyword>
<dbReference type="Proteomes" id="UP000681722">
    <property type="component" value="Unassembled WGS sequence"/>
</dbReference>
<feature type="zinc finger region" description="C3H1-type" evidence="8">
    <location>
        <begin position="437"/>
        <end position="465"/>
    </location>
</feature>
<feature type="domain" description="C3H1-type" evidence="11">
    <location>
        <begin position="437"/>
        <end position="465"/>
    </location>
</feature>
<keyword evidence="4" id="KW-0808">Transferase</keyword>
<comment type="caution">
    <text evidence="12">The sequence shown here is derived from an EMBL/GenBank/DDBJ whole genome shotgun (WGS) entry which is preliminary data.</text>
</comment>
<dbReference type="EMBL" id="CAJOBC010000040">
    <property type="protein sequence ID" value="CAF3524109.1"/>
    <property type="molecule type" value="Genomic_DNA"/>
</dbReference>
<dbReference type="InterPro" id="IPR041523">
    <property type="entry name" value="ROQ_II"/>
</dbReference>
<dbReference type="Gene3D" id="3.30.40.10">
    <property type="entry name" value="Zinc/RING finger domain, C3HC4 (zinc finger)"/>
    <property type="match status" value="1"/>
</dbReference>
<sequence length="812" mass="92013">MIGGSDCQAVERMPSSSSSLFLSDVRCLHCLNAFDWDIRRPVTLACGHTICIPCSRQLPMGKCPHQCQTSCSTIIEHLPINYPLARFVLDSARDDKICQNSETKYDDYLMRTNLDEESKSHFISTQTLLQDMQEFVKPIVNRLSRLIIDNFLSLLNCQYLGHEGRVQCVKAAYSLGERILREYLVKQHTLHQSATDLWQAIKSRGCRFLGPAMQEEVLKLIILALQDGSAMTRKVLILFVVQKLQPGASKTRIGHVIQLLYRASCFMVQKRDDESSLMQLKPENRNYEALRREHDAQIVQIAQEAGLRICPEQWSSLLYGNPSHKLRMETILDKVLQQEQQQTSLTFQQQIQELTQRNNVNDSDVNQNLIKDFQLLQTAVDSTTGHVDETFVSMRGTCEILQALKNIFQVFAEMIVDSATTSHASSNGDLNSSASPKYKVSLCRDHIQKGACPRGIHCTYAHSKQEMDKFRASANNDHTVRQSRPSLNQTTRPWQQSYSSTTAEGTQQHYHHHYHHLHQHPTPPPPGFPQQPFPAASMPGIIPAQENIVLTAALAQAMLNPQAYYPIITLLQQQMMMNGSFPVNGVQQPSQQPLYSSVPTPSSFSSSGVDGLQSFNHRTASRINEQLNDTRYSPLSPSELFGRINPTNMLNEVYTRSTAAPRQNDPRNQFLTDNLYSLIQTHQPQNFPTDQRRPLQTTDLSCKLPFTGTNTTARTNQTDEPNLFSIHIPEENYDICRTRDRDLDDVVKSFDSTFHLQKRNGSSQLSSLSQSSGQSFDEDDFCLIGSTNDQYPPLSISNNRQFVETTNYHKLN</sequence>
<dbReference type="GO" id="GO:0003729">
    <property type="term" value="F:mRNA binding"/>
    <property type="evidence" value="ECO:0007669"/>
    <property type="project" value="TreeGrafter"/>
</dbReference>
<reference evidence="12" key="1">
    <citation type="submission" date="2021-02" db="EMBL/GenBank/DDBJ databases">
        <authorList>
            <person name="Nowell W R."/>
        </authorList>
    </citation>
    <scope>NUCLEOTIDE SEQUENCE</scope>
</reference>
<dbReference type="Pfam" id="PF18386">
    <property type="entry name" value="ROQ_II"/>
    <property type="match status" value="1"/>
</dbReference>
<feature type="region of interest" description="Disordered" evidence="9">
    <location>
        <begin position="476"/>
        <end position="535"/>
    </location>
</feature>
<dbReference type="GO" id="GO:0000932">
    <property type="term" value="C:P-body"/>
    <property type="evidence" value="ECO:0007669"/>
    <property type="project" value="UniProtKB-SubCell"/>
</dbReference>
<evidence type="ECO:0000256" key="3">
    <source>
        <dbReference type="ARBA" id="ARBA00012483"/>
    </source>
</evidence>
<evidence type="ECO:0000259" key="11">
    <source>
        <dbReference type="PROSITE" id="PS50103"/>
    </source>
</evidence>
<evidence type="ECO:0000256" key="4">
    <source>
        <dbReference type="ARBA" id="ARBA00022679"/>
    </source>
</evidence>
<protein>
    <recommendedName>
        <fullName evidence="3">RING-type E3 ubiquitin transferase</fullName>
        <ecNumber evidence="3">2.3.2.27</ecNumber>
    </recommendedName>
</protein>
<dbReference type="Gene3D" id="1.20.120.1790">
    <property type="match status" value="1"/>
</dbReference>
<dbReference type="InterPro" id="IPR013083">
    <property type="entry name" value="Znf_RING/FYVE/PHD"/>
</dbReference>
<accession>A0A813NUX5</accession>
<dbReference type="Pfam" id="PF21206">
    <property type="entry name" value="Roquin_1_2-like_ROQ"/>
    <property type="match status" value="1"/>
</dbReference>
<dbReference type="Pfam" id="PF00642">
    <property type="entry name" value="zf-CCCH"/>
    <property type="match status" value="1"/>
</dbReference>
<organism evidence="12 14">
    <name type="scientific">Didymodactylos carnosus</name>
    <dbReference type="NCBI Taxonomy" id="1234261"/>
    <lineage>
        <taxon>Eukaryota</taxon>
        <taxon>Metazoa</taxon>
        <taxon>Spiralia</taxon>
        <taxon>Gnathifera</taxon>
        <taxon>Rotifera</taxon>
        <taxon>Eurotatoria</taxon>
        <taxon>Bdelloidea</taxon>
        <taxon>Philodinida</taxon>
        <taxon>Philodinidae</taxon>
        <taxon>Didymodactylos</taxon>
    </lineage>
</organism>
<dbReference type="PROSITE" id="PS50089">
    <property type="entry name" value="ZF_RING_2"/>
    <property type="match status" value="1"/>
</dbReference>
<dbReference type="InterPro" id="IPR052249">
    <property type="entry name" value="Roquin_domain"/>
</dbReference>
<dbReference type="InterPro" id="IPR048575">
    <property type="entry name" value="Roquin_1_2-like_ROQ"/>
</dbReference>
<evidence type="ECO:0000256" key="1">
    <source>
        <dbReference type="ARBA" id="ARBA00000900"/>
    </source>
</evidence>
<evidence type="ECO:0000256" key="6">
    <source>
        <dbReference type="ARBA" id="ARBA00022771"/>
    </source>
</evidence>
<dbReference type="SUPFAM" id="SSF57850">
    <property type="entry name" value="RING/U-box"/>
    <property type="match status" value="1"/>
</dbReference>